<feature type="transmembrane region" description="Helical" evidence="17">
    <location>
        <begin position="21"/>
        <end position="39"/>
    </location>
</feature>
<feature type="binding site" description="covalent" evidence="15">
    <location>
        <position position="81"/>
    </location>
    <ligand>
        <name>heme</name>
        <dbReference type="ChEBI" id="CHEBI:30413"/>
        <label>2</label>
    </ligand>
</feature>
<evidence type="ECO:0000256" key="16">
    <source>
        <dbReference type="PIRSR" id="PIRSR000014-2"/>
    </source>
</evidence>
<feature type="binding site" description="axial binding residue" evidence="16">
    <location>
        <position position="177"/>
    </location>
    <ligand>
        <name>heme</name>
        <dbReference type="ChEBI" id="CHEBI:30413"/>
        <label>4</label>
    </ligand>
    <ligandPart>
        <name>Fe</name>
        <dbReference type="ChEBI" id="CHEBI:18248"/>
    </ligandPart>
</feature>
<dbReference type="InterPro" id="IPR036280">
    <property type="entry name" value="Multihaem_cyt_sf"/>
</dbReference>
<dbReference type="GO" id="GO:0020037">
    <property type="term" value="F:heme binding"/>
    <property type="evidence" value="ECO:0007669"/>
    <property type="project" value="UniProtKB-UniRule"/>
</dbReference>
<feature type="domain" description="NapC/NirT cytochrome c N-terminal" evidence="18">
    <location>
        <begin position="15"/>
        <end position="187"/>
    </location>
</feature>
<dbReference type="InterPro" id="IPR038266">
    <property type="entry name" value="NapC/NirT_cytc_sf"/>
</dbReference>
<comment type="similarity">
    <text evidence="3">Belongs to the NapC/NirT/NrfH family.</text>
</comment>
<dbReference type="PANTHER" id="PTHR30333">
    <property type="entry name" value="CYTOCHROME C-TYPE PROTEIN"/>
    <property type="match status" value="1"/>
</dbReference>
<dbReference type="InterPro" id="IPR051174">
    <property type="entry name" value="Cytochrome_c-type_ET"/>
</dbReference>
<evidence type="ECO:0000256" key="10">
    <source>
        <dbReference type="ARBA" id="ARBA00022982"/>
    </source>
</evidence>
<keyword evidence="5 14" id="KW-1003">Cell membrane</keyword>
<evidence type="ECO:0000256" key="14">
    <source>
        <dbReference type="PIRNR" id="PIRNR000014"/>
    </source>
</evidence>
<dbReference type="GO" id="GO:0009061">
    <property type="term" value="P:anaerobic respiration"/>
    <property type="evidence" value="ECO:0007669"/>
    <property type="project" value="TreeGrafter"/>
</dbReference>
<protein>
    <recommendedName>
        <fullName evidence="14">Cytochrome c-type protein</fullName>
    </recommendedName>
</protein>
<feature type="binding site" description="covalent" evidence="15">
    <location>
        <position position="52"/>
    </location>
    <ligand>
        <name>heme</name>
        <dbReference type="ChEBI" id="CHEBI:30413"/>
        <label>1</label>
    </ligand>
</feature>
<dbReference type="Pfam" id="PF03264">
    <property type="entry name" value="Cytochrom_NNT"/>
    <property type="match status" value="1"/>
</dbReference>
<feature type="binding site" description="axial binding residue" evidence="16">
    <location>
        <position position="56"/>
    </location>
    <ligand>
        <name>heme</name>
        <dbReference type="ChEBI" id="CHEBI:30413"/>
        <label>1</label>
    </ligand>
    <ligandPart>
        <name>Fe</name>
        <dbReference type="ChEBI" id="CHEBI:18248"/>
    </ligandPart>
</feature>
<dbReference type="RefSeq" id="WP_088860434.1">
    <property type="nucleotide sequence ID" value="NZ_CP022115.1"/>
</dbReference>
<keyword evidence="10 14" id="KW-0249">Electron transport</keyword>
<keyword evidence="6 14" id="KW-0997">Cell inner membrane</keyword>
<evidence type="ECO:0000256" key="15">
    <source>
        <dbReference type="PIRSR" id="PIRSR000014-1"/>
    </source>
</evidence>
<evidence type="ECO:0000256" key="17">
    <source>
        <dbReference type="SAM" id="Phobius"/>
    </source>
</evidence>
<feature type="binding site" description="axial binding residue" evidence="16">
    <location>
        <position position="85"/>
    </location>
    <ligand>
        <name>heme</name>
        <dbReference type="ChEBI" id="CHEBI:30413"/>
        <label>2</label>
    </ligand>
    <ligandPart>
        <name>Fe</name>
        <dbReference type="ChEBI" id="CHEBI:18248"/>
    </ligandPart>
</feature>
<dbReference type="GO" id="GO:0005506">
    <property type="term" value="F:iron ion binding"/>
    <property type="evidence" value="ECO:0007669"/>
    <property type="project" value="UniProtKB-UniRule"/>
</dbReference>
<dbReference type="Gene3D" id="1.10.3820.10">
    <property type="entry name" value="Di-heme elbow motif domain"/>
    <property type="match status" value="1"/>
</dbReference>
<sequence>MIKHIKSLIAWFGTPSRKIGLGILVTTGFVAGIVAWQAFSKAMEVTNSEAFCTGCHTMQQNLTELKGTVHWTNRTGVRARCADCHVPHDFTDKMARKMKASVEVWSHLTGKISTPESFESNRLRLAQNEWLRFRANGSKECRTCHDYSTMDFNKMRETSKQAMLGAAQRNQSCMDCHKGIAHHLPDMSNSHNPALDALIQQASGASPETGKVYFSVMATPFYLDQGLTQAAGKLEVAAPVKILKQEGNAVQVELAAWRKTKGLGRVWYSHFGKNITVAVLEKEVARNAELIKASAGKEDPNTGLLWQEARMVGWMKKGELLNSIDPIWSMAKDSYQTSCSVCHKQPVVTHFDANTWPGLFGGMVGFTSMDKDTRTVVLKYLQNHSSDFAKGNH</sequence>
<gene>
    <name evidence="19" type="ORF">LHGZ1_1141</name>
</gene>
<comment type="similarity">
    <text evidence="2 14">Belongs to the TorC/TorY family.</text>
</comment>
<name>A0A248LH57_9NEIS</name>
<evidence type="ECO:0000256" key="2">
    <source>
        <dbReference type="ARBA" id="ARBA00006417"/>
    </source>
</evidence>
<evidence type="ECO:0000313" key="20">
    <source>
        <dbReference type="Proteomes" id="UP000197424"/>
    </source>
</evidence>
<reference evidence="20" key="1">
    <citation type="submission" date="2017-06" db="EMBL/GenBank/DDBJ databases">
        <title>Whole genome sequence of Laribacter hongkongensis LHGZ1.</title>
        <authorList>
            <person name="Chen D."/>
            <person name="Wu H."/>
            <person name="Chen J."/>
        </authorList>
    </citation>
    <scope>NUCLEOTIDE SEQUENCE [LARGE SCALE GENOMIC DNA]</scope>
    <source>
        <strain evidence="20">LHGZ1</strain>
    </source>
</reference>
<keyword evidence="12 14" id="KW-0408">Iron</keyword>
<organism evidence="19 20">
    <name type="scientific">Laribacter hongkongensis</name>
    <dbReference type="NCBI Taxonomy" id="168471"/>
    <lineage>
        <taxon>Bacteria</taxon>
        <taxon>Pseudomonadati</taxon>
        <taxon>Pseudomonadota</taxon>
        <taxon>Betaproteobacteria</taxon>
        <taxon>Neisseriales</taxon>
        <taxon>Aquaspirillaceae</taxon>
        <taxon>Laribacter</taxon>
    </lineage>
</organism>
<keyword evidence="13 14" id="KW-0472">Membrane</keyword>
<evidence type="ECO:0000256" key="13">
    <source>
        <dbReference type="ARBA" id="ARBA00023136"/>
    </source>
</evidence>
<proteinExistence type="inferred from homology"/>
<evidence type="ECO:0000256" key="3">
    <source>
        <dbReference type="ARBA" id="ARBA00007395"/>
    </source>
</evidence>
<dbReference type="EMBL" id="CP022115">
    <property type="protein sequence ID" value="ASJ23972.1"/>
    <property type="molecule type" value="Genomic_DNA"/>
</dbReference>
<dbReference type="AlphaFoldDB" id="A0A248LH57"/>
<comment type="PTM">
    <text evidence="15">Binds 5 heme groups per subunit.</text>
</comment>
<accession>A0A248LH57</accession>
<feature type="binding site" description="covalent" evidence="15">
    <location>
        <position position="141"/>
    </location>
    <ligand>
        <name>heme</name>
        <dbReference type="ChEBI" id="CHEBI:30413"/>
        <label>3</label>
    </ligand>
</feature>
<dbReference type="GO" id="GO:0009276">
    <property type="term" value="C:Gram-negative-bacterium-type cell wall"/>
    <property type="evidence" value="ECO:0007669"/>
    <property type="project" value="UniProtKB-UniRule"/>
</dbReference>
<evidence type="ECO:0000256" key="8">
    <source>
        <dbReference type="ARBA" id="ARBA00022692"/>
    </source>
</evidence>
<feature type="binding site" description="covalent" evidence="15">
    <location>
        <position position="55"/>
    </location>
    <ligand>
        <name>heme</name>
        <dbReference type="ChEBI" id="CHEBI:30413"/>
        <label>1</label>
    </ligand>
</feature>
<keyword evidence="8 17" id="KW-0812">Transmembrane</keyword>
<evidence type="ECO:0000256" key="4">
    <source>
        <dbReference type="ARBA" id="ARBA00022448"/>
    </source>
</evidence>
<feature type="binding site" description="covalent" evidence="15">
    <location>
        <position position="84"/>
    </location>
    <ligand>
        <name>heme</name>
        <dbReference type="ChEBI" id="CHEBI:30413"/>
        <label>2</label>
    </ligand>
</feature>
<keyword evidence="4 14" id="KW-0813">Transport</keyword>
<feature type="binding site" description="covalent" evidence="15">
    <location>
        <position position="176"/>
    </location>
    <ligand>
        <name>heme</name>
        <dbReference type="ChEBI" id="CHEBI:30413"/>
        <label>4</label>
    </ligand>
</feature>
<dbReference type="PANTHER" id="PTHR30333:SF1">
    <property type="entry name" value="CYTOCHROME C-TYPE PROTEIN NAPC"/>
    <property type="match status" value="1"/>
</dbReference>
<dbReference type="Proteomes" id="UP000197424">
    <property type="component" value="Chromosome"/>
</dbReference>
<evidence type="ECO:0000256" key="12">
    <source>
        <dbReference type="ARBA" id="ARBA00023004"/>
    </source>
</evidence>
<evidence type="ECO:0000256" key="11">
    <source>
        <dbReference type="ARBA" id="ARBA00022989"/>
    </source>
</evidence>
<feature type="binding site" description="covalent" evidence="15">
    <location>
        <position position="173"/>
    </location>
    <ligand>
        <name>heme</name>
        <dbReference type="ChEBI" id="CHEBI:30413"/>
        <label>4</label>
    </ligand>
</feature>
<evidence type="ECO:0000313" key="19">
    <source>
        <dbReference type="EMBL" id="ASJ23972.1"/>
    </source>
</evidence>
<dbReference type="SUPFAM" id="SSF48695">
    <property type="entry name" value="Multiheme cytochromes"/>
    <property type="match status" value="1"/>
</dbReference>
<evidence type="ECO:0000256" key="1">
    <source>
        <dbReference type="ARBA" id="ARBA00004249"/>
    </source>
</evidence>
<feature type="binding site" description="covalent" evidence="15">
    <location>
        <position position="144"/>
    </location>
    <ligand>
        <name>heme</name>
        <dbReference type="ChEBI" id="CHEBI:30413"/>
        <label>3</label>
    </ligand>
</feature>
<dbReference type="FunFam" id="1.10.3820.10:FF:000001">
    <property type="entry name" value="Cytochrome c-type protein"/>
    <property type="match status" value="1"/>
</dbReference>
<evidence type="ECO:0000256" key="5">
    <source>
        <dbReference type="ARBA" id="ARBA00022475"/>
    </source>
</evidence>
<dbReference type="InterPro" id="IPR005126">
    <property type="entry name" value="NapC/NirT_cyt_c_N"/>
</dbReference>
<dbReference type="InterPro" id="IPR009154">
    <property type="entry name" value="Membr-bd_4haem_cyt_TorC"/>
</dbReference>
<dbReference type="OrthoDB" id="9782159at2"/>
<evidence type="ECO:0000259" key="18">
    <source>
        <dbReference type="Pfam" id="PF03264"/>
    </source>
</evidence>
<keyword evidence="9 14" id="KW-0479">Metal-binding</keyword>
<dbReference type="GO" id="GO:0005886">
    <property type="term" value="C:plasma membrane"/>
    <property type="evidence" value="ECO:0007669"/>
    <property type="project" value="UniProtKB-SubCell"/>
</dbReference>
<dbReference type="PIRSF" id="PIRSF000014">
    <property type="entry name" value="4_hem_cytch_TorC"/>
    <property type="match status" value="1"/>
</dbReference>
<evidence type="ECO:0000256" key="9">
    <source>
        <dbReference type="ARBA" id="ARBA00022723"/>
    </source>
</evidence>
<keyword evidence="7 14" id="KW-0349">Heme</keyword>
<dbReference type="NCBIfam" id="TIGR02162">
    <property type="entry name" value="torC"/>
    <property type="match status" value="1"/>
</dbReference>
<dbReference type="GO" id="GO:0009055">
    <property type="term" value="F:electron transfer activity"/>
    <property type="evidence" value="ECO:0007669"/>
    <property type="project" value="UniProtKB-UniRule"/>
</dbReference>
<feature type="binding site" description="axial binding residue" evidence="16">
    <location>
        <position position="145"/>
    </location>
    <ligand>
        <name>heme</name>
        <dbReference type="ChEBI" id="CHEBI:30413"/>
        <label>3</label>
    </ligand>
    <ligandPart>
        <name>Fe</name>
        <dbReference type="ChEBI" id="CHEBI:18248"/>
    </ligandPart>
</feature>
<evidence type="ECO:0000256" key="7">
    <source>
        <dbReference type="ARBA" id="ARBA00022617"/>
    </source>
</evidence>
<feature type="binding site" description="covalent" evidence="15">
    <location>
        <position position="342"/>
    </location>
    <ligand>
        <name>heme</name>
        <dbReference type="ChEBI" id="CHEBI:30413"/>
        <label>5</label>
    </ligand>
</feature>
<evidence type="ECO:0000256" key="6">
    <source>
        <dbReference type="ARBA" id="ARBA00022519"/>
    </source>
</evidence>
<comment type="subcellular location">
    <subcellularLocation>
        <location evidence="1">Cell inner membrane</location>
        <topology evidence="1">Single-pass type II membrane protein</topology>
    </subcellularLocation>
</comment>
<keyword evidence="11 17" id="KW-1133">Transmembrane helix</keyword>
<feature type="binding site" description="axial binding residue" evidence="16">
    <location>
        <position position="343"/>
    </location>
    <ligand>
        <name>heme</name>
        <dbReference type="ChEBI" id="CHEBI:30413"/>
        <label>5</label>
    </ligand>
    <ligandPart>
        <name>Fe</name>
        <dbReference type="ChEBI" id="CHEBI:18248"/>
    </ligandPart>
</feature>
<feature type="binding site" description="covalent" evidence="15">
    <location>
        <position position="339"/>
    </location>
    <ligand>
        <name>heme</name>
        <dbReference type="ChEBI" id="CHEBI:30413"/>
        <label>5</label>
    </ligand>
</feature>